<protein>
    <recommendedName>
        <fullName evidence="1">Polysaccharide lyase 14 domain-containing protein</fullName>
    </recommendedName>
</protein>
<dbReference type="PROSITE" id="PS51257">
    <property type="entry name" value="PROKAR_LIPOPROTEIN"/>
    <property type="match status" value="1"/>
</dbReference>
<dbReference type="AlphaFoldDB" id="A0A399T970"/>
<evidence type="ECO:0000313" key="2">
    <source>
        <dbReference type="EMBL" id="RIJ50757.1"/>
    </source>
</evidence>
<feature type="domain" description="Polysaccharide lyase 14" evidence="1">
    <location>
        <begin position="88"/>
        <end position="278"/>
    </location>
</feature>
<dbReference type="PANTHER" id="PTHR40124:SF1">
    <property type="entry name" value="DISAGGREGATASE RELATED REPEAT PROTEIN"/>
    <property type="match status" value="1"/>
</dbReference>
<proteinExistence type="predicted"/>
<dbReference type="OrthoDB" id="9774929at2"/>
<accession>A0A399T970</accession>
<name>A0A399T970_9BACT</name>
<keyword evidence="3" id="KW-1185">Reference proteome</keyword>
<comment type="caution">
    <text evidence="2">The sequence shown here is derived from an EMBL/GenBank/DDBJ whole genome shotgun (WGS) entry which is preliminary data.</text>
</comment>
<evidence type="ECO:0000259" key="1">
    <source>
        <dbReference type="Pfam" id="PF21294"/>
    </source>
</evidence>
<evidence type="ECO:0000313" key="3">
    <source>
        <dbReference type="Proteomes" id="UP000265926"/>
    </source>
</evidence>
<organism evidence="2 3">
    <name type="scientific">Maribellus luteus</name>
    <dbReference type="NCBI Taxonomy" id="2305463"/>
    <lineage>
        <taxon>Bacteria</taxon>
        <taxon>Pseudomonadati</taxon>
        <taxon>Bacteroidota</taxon>
        <taxon>Bacteroidia</taxon>
        <taxon>Marinilabiliales</taxon>
        <taxon>Prolixibacteraceae</taxon>
        <taxon>Maribellus</taxon>
    </lineage>
</organism>
<sequence length="287" mass="32033">MSHIKIQLGILALLLLVGGTGCVSSEDRAGVNESLSIDFEQSPVGKYSERRLKSEWRGTQIVCGKKDYVFYKLGITPYPLTIGEEQANNYLSVQIDKGRFDPIVGAQWSTPLAGSDSFYLSYRVQFAGDFDFRRGGKLPGLAGGAANSGGNIPNGTDGWSARMMFWENGKLSFYLYYPDQPGEYGDPLFWRHSDGEIVKAEAGKWYTIQQYIQMNDPGQKNGIVKGWLNGELVCDADTIRFRDTEALKVDQVFFSVFMGGGDLSWAPGKDQQIWFDDFQAFNSLKKN</sequence>
<dbReference type="Gene3D" id="2.60.120.200">
    <property type="match status" value="1"/>
</dbReference>
<dbReference type="RefSeq" id="WP_119436225.1">
    <property type="nucleotide sequence ID" value="NZ_QWGR01000001.1"/>
</dbReference>
<dbReference type="Pfam" id="PF21294">
    <property type="entry name" value="Polysacc_lyase_14"/>
    <property type="match status" value="1"/>
</dbReference>
<dbReference type="Proteomes" id="UP000265926">
    <property type="component" value="Unassembled WGS sequence"/>
</dbReference>
<gene>
    <name evidence="2" type="ORF">D1614_02175</name>
</gene>
<dbReference type="InterPro" id="IPR048958">
    <property type="entry name" value="Polysacc_lyase_14"/>
</dbReference>
<reference evidence="2 3" key="1">
    <citation type="submission" date="2018-08" db="EMBL/GenBank/DDBJ databases">
        <title>Pallidiluteibacterium maritimus gen. nov., sp. nov., isolated from coastal sediment.</title>
        <authorList>
            <person name="Zhou L.Y."/>
        </authorList>
    </citation>
    <scope>NUCLEOTIDE SEQUENCE [LARGE SCALE GENOMIC DNA]</scope>
    <source>
        <strain evidence="2 3">XSD2</strain>
    </source>
</reference>
<dbReference type="EMBL" id="QWGR01000001">
    <property type="protein sequence ID" value="RIJ50757.1"/>
    <property type="molecule type" value="Genomic_DNA"/>
</dbReference>
<dbReference type="PANTHER" id="PTHR40124">
    <property type="match status" value="1"/>
</dbReference>